<evidence type="ECO:0000313" key="3">
    <source>
        <dbReference type="Proteomes" id="UP000250321"/>
    </source>
</evidence>
<dbReference type="PANTHER" id="PTHR31373">
    <property type="entry name" value="OS06G0652100 PROTEIN"/>
    <property type="match status" value="1"/>
</dbReference>
<sequence length="107" mass="12288">MKKNKKKTLFFFSFSDLNLEIDYQAIQSKSKEKGYGNVVPHMVFWILSKYNPEKPVAPRTQLGVFILNGFSNNLLKLFIDNEGEIGPDHLMELAIFDESYQALAIVD</sequence>
<accession>A0A315AQ71</accession>
<dbReference type="STRING" id="2094558.A0A315AQ71"/>
<reference evidence="2 3" key="1">
    <citation type="submission" date="2018-02" db="EMBL/GenBank/DDBJ databases">
        <title>Draft genome of wild Prunus yedoensis var. nudiflora.</title>
        <authorList>
            <person name="Baek S."/>
            <person name="Kim J.-H."/>
            <person name="Choi K."/>
            <person name="Kim G.-B."/>
            <person name="Cho A."/>
            <person name="Jang H."/>
            <person name="Shin C.-H."/>
            <person name="Yu H.-J."/>
            <person name="Mun J.-H."/>
        </authorList>
    </citation>
    <scope>NUCLEOTIDE SEQUENCE [LARGE SCALE GENOMIC DNA]</scope>
    <source>
        <strain evidence="3">cv. Jeju island</strain>
        <tissue evidence="2">Leaf</tissue>
    </source>
</reference>
<feature type="domain" description="DUF7788" evidence="1">
    <location>
        <begin position="19"/>
        <end position="85"/>
    </location>
</feature>
<organism evidence="2 3">
    <name type="scientific">Prunus yedoensis var. nudiflora</name>
    <dbReference type="NCBI Taxonomy" id="2094558"/>
    <lineage>
        <taxon>Eukaryota</taxon>
        <taxon>Viridiplantae</taxon>
        <taxon>Streptophyta</taxon>
        <taxon>Embryophyta</taxon>
        <taxon>Tracheophyta</taxon>
        <taxon>Spermatophyta</taxon>
        <taxon>Magnoliopsida</taxon>
        <taxon>eudicotyledons</taxon>
        <taxon>Gunneridae</taxon>
        <taxon>Pentapetalae</taxon>
        <taxon>rosids</taxon>
        <taxon>fabids</taxon>
        <taxon>Rosales</taxon>
        <taxon>Rosaceae</taxon>
        <taxon>Amygdaloideae</taxon>
        <taxon>Amygdaleae</taxon>
        <taxon>Prunus</taxon>
    </lineage>
</organism>
<dbReference type="Proteomes" id="UP000250321">
    <property type="component" value="Unassembled WGS sequence"/>
</dbReference>
<dbReference type="EMBL" id="PJQY01000191">
    <property type="protein sequence ID" value="PQQ16456.1"/>
    <property type="molecule type" value="Genomic_DNA"/>
</dbReference>
<gene>
    <name evidence="2" type="ORF">Pyn_01597</name>
</gene>
<keyword evidence="3" id="KW-1185">Reference proteome</keyword>
<dbReference type="InterPro" id="IPR056690">
    <property type="entry name" value="DUF7788"/>
</dbReference>
<protein>
    <recommendedName>
        <fullName evidence="1">DUF7788 domain-containing protein</fullName>
    </recommendedName>
</protein>
<evidence type="ECO:0000259" key="1">
    <source>
        <dbReference type="Pfam" id="PF25043"/>
    </source>
</evidence>
<name>A0A315AQ71_PRUYE</name>
<comment type="caution">
    <text evidence="2">The sequence shown here is derived from an EMBL/GenBank/DDBJ whole genome shotgun (WGS) entry which is preliminary data.</text>
</comment>
<dbReference type="AlphaFoldDB" id="A0A315AQ71"/>
<proteinExistence type="predicted"/>
<dbReference type="InterPro" id="IPR011205">
    <property type="entry name" value="UCP015417_vWA"/>
</dbReference>
<dbReference type="Pfam" id="PF25043">
    <property type="entry name" value="DUF7788"/>
    <property type="match status" value="1"/>
</dbReference>
<dbReference type="OrthoDB" id="1149618at2759"/>
<evidence type="ECO:0000313" key="2">
    <source>
        <dbReference type="EMBL" id="PQQ16456.1"/>
    </source>
</evidence>
<dbReference type="PANTHER" id="PTHR31373:SF17">
    <property type="entry name" value="OS06G0652100 PROTEIN"/>
    <property type="match status" value="1"/>
</dbReference>